<reference evidence="1" key="1">
    <citation type="submission" date="2021-01" db="EMBL/GenBank/DDBJ databases">
        <authorList>
            <consortium name="Genoscope - CEA"/>
            <person name="William W."/>
        </authorList>
    </citation>
    <scope>NUCLEOTIDE SEQUENCE</scope>
</reference>
<evidence type="ECO:0000313" key="1">
    <source>
        <dbReference type="EMBL" id="CAD8161572.1"/>
    </source>
</evidence>
<gene>
    <name evidence="1" type="ORF">POCTA_138.1.T0400098</name>
</gene>
<dbReference type="EMBL" id="CAJJDP010000040">
    <property type="protein sequence ID" value="CAD8161572.1"/>
    <property type="molecule type" value="Genomic_DNA"/>
</dbReference>
<evidence type="ECO:0000313" key="2">
    <source>
        <dbReference type="Proteomes" id="UP000683925"/>
    </source>
</evidence>
<dbReference type="Proteomes" id="UP000683925">
    <property type="component" value="Unassembled WGS sequence"/>
</dbReference>
<dbReference type="AlphaFoldDB" id="A0A8S1UD30"/>
<accession>A0A8S1UD30</accession>
<sequence length="58" mass="6827">MKLNSLINLQIRNQGRQLRDSSTQMALLNLLLSIHNFQIMEKFQLIKKLDQKIGKCEE</sequence>
<proteinExistence type="predicted"/>
<organism evidence="1 2">
    <name type="scientific">Paramecium octaurelia</name>
    <dbReference type="NCBI Taxonomy" id="43137"/>
    <lineage>
        <taxon>Eukaryota</taxon>
        <taxon>Sar</taxon>
        <taxon>Alveolata</taxon>
        <taxon>Ciliophora</taxon>
        <taxon>Intramacronucleata</taxon>
        <taxon>Oligohymenophorea</taxon>
        <taxon>Peniculida</taxon>
        <taxon>Parameciidae</taxon>
        <taxon>Paramecium</taxon>
    </lineage>
</organism>
<comment type="caution">
    <text evidence="1">The sequence shown here is derived from an EMBL/GenBank/DDBJ whole genome shotgun (WGS) entry which is preliminary data.</text>
</comment>
<keyword evidence="2" id="KW-1185">Reference proteome</keyword>
<name>A0A8S1UD30_PAROT</name>
<protein>
    <submittedName>
        <fullName evidence="1">Uncharacterized protein</fullName>
    </submittedName>
</protein>